<keyword evidence="1" id="KW-0812">Transmembrane</keyword>
<keyword evidence="1" id="KW-0472">Membrane</keyword>
<evidence type="ECO:0000313" key="3">
    <source>
        <dbReference type="Proteomes" id="UP001066276"/>
    </source>
</evidence>
<accession>A0AAV7TEK2</accession>
<keyword evidence="1" id="KW-1133">Transmembrane helix</keyword>
<comment type="caution">
    <text evidence="2">The sequence shown here is derived from an EMBL/GenBank/DDBJ whole genome shotgun (WGS) entry which is preliminary data.</text>
</comment>
<dbReference type="EMBL" id="JANPWB010000006">
    <property type="protein sequence ID" value="KAJ1174726.1"/>
    <property type="molecule type" value="Genomic_DNA"/>
</dbReference>
<gene>
    <name evidence="2" type="ORF">NDU88_000019</name>
</gene>
<protein>
    <recommendedName>
        <fullName evidence="4">Secreted protein</fullName>
    </recommendedName>
</protein>
<proteinExistence type="predicted"/>
<dbReference type="AlphaFoldDB" id="A0AAV7TEK2"/>
<organism evidence="2 3">
    <name type="scientific">Pleurodeles waltl</name>
    <name type="common">Iberian ribbed newt</name>
    <dbReference type="NCBI Taxonomy" id="8319"/>
    <lineage>
        <taxon>Eukaryota</taxon>
        <taxon>Metazoa</taxon>
        <taxon>Chordata</taxon>
        <taxon>Craniata</taxon>
        <taxon>Vertebrata</taxon>
        <taxon>Euteleostomi</taxon>
        <taxon>Amphibia</taxon>
        <taxon>Batrachia</taxon>
        <taxon>Caudata</taxon>
        <taxon>Salamandroidea</taxon>
        <taxon>Salamandridae</taxon>
        <taxon>Pleurodelinae</taxon>
        <taxon>Pleurodeles</taxon>
    </lineage>
</organism>
<sequence>MLAFAVAQVSFCDFCFLYLFLLRVPLFSFPSVLFYYSCRVAQRAYGGLVLLAGLTGRWSGLQICAAERSKVNSALGVSPDALCCFSSEACRGASPPSGVRSSDCRVRPPLVGCTRRSRIAATPHRHACVSLFDGLAERWGPVECVRLPR</sequence>
<reference evidence="2" key="1">
    <citation type="journal article" date="2022" name="bioRxiv">
        <title>Sequencing and chromosome-scale assembly of the giantPleurodeles waltlgenome.</title>
        <authorList>
            <person name="Brown T."/>
            <person name="Elewa A."/>
            <person name="Iarovenko S."/>
            <person name="Subramanian E."/>
            <person name="Araus A.J."/>
            <person name="Petzold A."/>
            <person name="Susuki M."/>
            <person name="Suzuki K.-i.T."/>
            <person name="Hayashi T."/>
            <person name="Toyoda A."/>
            <person name="Oliveira C."/>
            <person name="Osipova E."/>
            <person name="Leigh N.D."/>
            <person name="Simon A."/>
            <person name="Yun M.H."/>
        </authorList>
    </citation>
    <scope>NUCLEOTIDE SEQUENCE</scope>
    <source>
        <strain evidence="2">20211129_DDA</strain>
        <tissue evidence="2">Liver</tissue>
    </source>
</reference>
<dbReference type="Proteomes" id="UP001066276">
    <property type="component" value="Chromosome 3_2"/>
</dbReference>
<evidence type="ECO:0008006" key="4">
    <source>
        <dbReference type="Google" id="ProtNLM"/>
    </source>
</evidence>
<evidence type="ECO:0000313" key="2">
    <source>
        <dbReference type="EMBL" id="KAJ1174726.1"/>
    </source>
</evidence>
<keyword evidence="3" id="KW-1185">Reference proteome</keyword>
<evidence type="ECO:0000256" key="1">
    <source>
        <dbReference type="SAM" id="Phobius"/>
    </source>
</evidence>
<feature type="transmembrane region" description="Helical" evidence="1">
    <location>
        <begin position="16"/>
        <end position="36"/>
    </location>
</feature>
<name>A0AAV7TEK2_PLEWA</name>